<dbReference type="Gene3D" id="3.20.20.70">
    <property type="entry name" value="Aldolase class I"/>
    <property type="match status" value="2"/>
</dbReference>
<keyword evidence="2" id="KW-0560">Oxidoreductase</keyword>
<proteinExistence type="predicted"/>
<evidence type="ECO:0000256" key="1">
    <source>
        <dbReference type="ARBA" id="ARBA00022630"/>
    </source>
</evidence>
<evidence type="ECO:0000313" key="4">
    <source>
        <dbReference type="EMBL" id="NMT63510.1"/>
    </source>
</evidence>
<keyword evidence="5" id="KW-1185">Reference proteome</keyword>
<sequence length="167" mass="18127">MSQSHLAQPLKLPCGAILPNRIARAAMTEGLSDDLLRATHRHEMLYRRWSDGGAGLLITGNVMIDHRVLERPGNVAFGGAIIPDGELCPPAGADGSGNSRLYPALCQCCADCQGCGFHLVQVHGAHDYLLSSFLSPVTNQRTDRWGGSLENRARFLLEVVRATRPVR</sequence>
<comment type="caution">
    <text evidence="4">The sequence shown here is derived from an EMBL/GenBank/DDBJ whole genome shotgun (WGS) entry which is preliminary data.</text>
</comment>
<dbReference type="GO" id="GO:0010181">
    <property type="term" value="F:FMN binding"/>
    <property type="evidence" value="ECO:0007669"/>
    <property type="project" value="InterPro"/>
</dbReference>
<keyword evidence="1" id="KW-0285">Flavoprotein</keyword>
<evidence type="ECO:0000256" key="2">
    <source>
        <dbReference type="ARBA" id="ARBA00023002"/>
    </source>
</evidence>
<organism evidence="4 5">
    <name type="scientific">Marinobacter orientalis</name>
    <dbReference type="NCBI Taxonomy" id="1928859"/>
    <lineage>
        <taxon>Bacteria</taxon>
        <taxon>Pseudomonadati</taxon>
        <taxon>Pseudomonadota</taxon>
        <taxon>Gammaproteobacteria</taxon>
        <taxon>Pseudomonadales</taxon>
        <taxon>Marinobacteraceae</taxon>
        <taxon>Marinobacter</taxon>
    </lineage>
</organism>
<dbReference type="InterPro" id="IPR051799">
    <property type="entry name" value="NADH_flavin_oxidoreductase"/>
</dbReference>
<dbReference type="PANTHER" id="PTHR43656">
    <property type="entry name" value="BINDING OXIDOREDUCTASE, PUTATIVE (AFU_ORTHOLOGUE AFUA_2G08260)-RELATED"/>
    <property type="match status" value="1"/>
</dbReference>
<dbReference type="AlphaFoldDB" id="A0A7Y0RC37"/>
<dbReference type="SUPFAM" id="SSF51395">
    <property type="entry name" value="FMN-linked oxidoreductases"/>
    <property type="match status" value="1"/>
</dbReference>
<accession>A0A7Y0RC37</accession>
<feature type="domain" description="NADH:flavin oxidoreductase/NADH oxidase N-terminal" evidence="3">
    <location>
        <begin position="107"/>
        <end position="163"/>
    </location>
</feature>
<dbReference type="GO" id="GO:0016491">
    <property type="term" value="F:oxidoreductase activity"/>
    <property type="evidence" value="ECO:0007669"/>
    <property type="project" value="UniProtKB-KW"/>
</dbReference>
<dbReference type="InterPro" id="IPR013785">
    <property type="entry name" value="Aldolase_TIM"/>
</dbReference>
<evidence type="ECO:0000259" key="3">
    <source>
        <dbReference type="Pfam" id="PF00724"/>
    </source>
</evidence>
<reference evidence="4 5" key="1">
    <citation type="submission" date="2020-04" db="EMBL/GenBank/DDBJ databases">
        <title>Marinobacter oceani sp. nov., isolated from marine solar saltern.</title>
        <authorList>
            <person name="Chen X.-Y."/>
        </authorList>
    </citation>
    <scope>NUCLEOTIDE SEQUENCE [LARGE SCALE GENOMIC DNA]</scope>
    <source>
        <strain evidence="4 5">W62</strain>
    </source>
</reference>
<gene>
    <name evidence="4" type="ORF">HIU99_07845</name>
</gene>
<name>A0A7Y0RC37_9GAMM</name>
<dbReference type="OrthoDB" id="8523426at2"/>
<evidence type="ECO:0000313" key="5">
    <source>
        <dbReference type="Proteomes" id="UP000567186"/>
    </source>
</evidence>
<dbReference type="Pfam" id="PF00724">
    <property type="entry name" value="Oxidored_FMN"/>
    <property type="match status" value="1"/>
</dbReference>
<dbReference type="Proteomes" id="UP000567186">
    <property type="component" value="Unassembled WGS sequence"/>
</dbReference>
<dbReference type="PANTHER" id="PTHR43656:SF2">
    <property type="entry name" value="BINDING OXIDOREDUCTASE, PUTATIVE (AFU_ORTHOLOGUE AFUA_2G08260)-RELATED"/>
    <property type="match status" value="1"/>
</dbReference>
<dbReference type="InterPro" id="IPR001155">
    <property type="entry name" value="OxRdtase_FMN_N"/>
</dbReference>
<dbReference type="RefSeq" id="WP_135955926.1">
    <property type="nucleotide sequence ID" value="NZ_JABCKY010000001.1"/>
</dbReference>
<dbReference type="EMBL" id="JABCKY010000001">
    <property type="protein sequence ID" value="NMT63510.1"/>
    <property type="molecule type" value="Genomic_DNA"/>
</dbReference>
<protein>
    <recommendedName>
        <fullName evidence="3">NADH:flavin oxidoreductase/NADH oxidase N-terminal domain-containing protein</fullName>
    </recommendedName>
</protein>